<dbReference type="CDD" id="cd00483">
    <property type="entry name" value="HPPK"/>
    <property type="match status" value="1"/>
</dbReference>
<organism evidence="15 16">
    <name type="scientific">Croceitalea rosinachiae</name>
    <dbReference type="NCBI Taxonomy" id="3075596"/>
    <lineage>
        <taxon>Bacteria</taxon>
        <taxon>Pseudomonadati</taxon>
        <taxon>Bacteroidota</taxon>
        <taxon>Flavobacteriia</taxon>
        <taxon>Flavobacteriales</taxon>
        <taxon>Flavobacteriaceae</taxon>
        <taxon>Croceitalea</taxon>
    </lineage>
</organism>
<dbReference type="InterPro" id="IPR027417">
    <property type="entry name" value="P-loop_NTPase"/>
</dbReference>
<evidence type="ECO:0000259" key="13">
    <source>
        <dbReference type="Pfam" id="PF01288"/>
    </source>
</evidence>
<dbReference type="Pfam" id="PF01712">
    <property type="entry name" value="dNK"/>
    <property type="match status" value="1"/>
</dbReference>
<dbReference type="InterPro" id="IPR035907">
    <property type="entry name" value="Hppk_sf"/>
</dbReference>
<dbReference type="Proteomes" id="UP001255246">
    <property type="component" value="Unassembled WGS sequence"/>
</dbReference>
<evidence type="ECO:0000256" key="2">
    <source>
        <dbReference type="ARBA" id="ARBA00005810"/>
    </source>
</evidence>
<name>A0ABU3A618_9FLAO</name>
<dbReference type="Gene3D" id="3.40.50.300">
    <property type="entry name" value="P-loop containing nucleotide triphosphate hydrolases"/>
    <property type="match status" value="1"/>
</dbReference>
<comment type="pathway">
    <text evidence="1">Cofactor biosynthesis; tetrahydrofolate biosynthesis; 2-amino-4-hydroxy-6-hydroxymethyl-7,8-dihydropteridine diphosphate from 7,8-dihydroneopterin triphosphate: step 4/4.</text>
</comment>
<gene>
    <name evidence="15" type="primary">folK</name>
    <name evidence="15" type="ORF">RM706_01155</name>
</gene>
<dbReference type="NCBIfam" id="TIGR01498">
    <property type="entry name" value="folK"/>
    <property type="match status" value="1"/>
</dbReference>
<evidence type="ECO:0000256" key="10">
    <source>
        <dbReference type="ARBA" id="ARBA00029409"/>
    </source>
</evidence>
<dbReference type="PANTHER" id="PTHR43071">
    <property type="entry name" value="2-AMINO-4-HYDROXY-6-HYDROXYMETHYLDIHYDROPTERIDINE PYROPHOSPHOKINASE"/>
    <property type="match status" value="1"/>
</dbReference>
<comment type="similarity">
    <text evidence="2">Belongs to the HPPK family.</text>
</comment>
<dbReference type="InterPro" id="IPR000550">
    <property type="entry name" value="Hppk"/>
</dbReference>
<keyword evidence="16" id="KW-1185">Reference proteome</keyword>
<comment type="caution">
    <text evidence="15">The sequence shown here is derived from an EMBL/GenBank/DDBJ whole genome shotgun (WGS) entry which is preliminary data.</text>
</comment>
<dbReference type="CDD" id="cd01673">
    <property type="entry name" value="dNK"/>
    <property type="match status" value="1"/>
</dbReference>
<keyword evidence="5 15" id="KW-0808">Transferase</keyword>
<feature type="domain" description="Deoxynucleoside kinase" evidence="14">
    <location>
        <begin position="181"/>
        <end position="377"/>
    </location>
</feature>
<dbReference type="RefSeq" id="WP_311349187.1">
    <property type="nucleotide sequence ID" value="NZ_JAVRHR010000001.1"/>
</dbReference>
<keyword evidence="8" id="KW-0067">ATP-binding</keyword>
<comment type="function">
    <text evidence="10">Catalyzes the transfer of pyrophosphate from adenosine triphosphate (ATP) to 6-hydroxymethyl-7,8-dihydropterin, an enzymatic step in folate biosynthesis pathway.</text>
</comment>
<sequence length="381" mass="44305">MSEETTIYLSIGSNLGNRFLNIQKAIFQFNTSSSTVDQVSLVYENPAVGFAGEDFLNACFSIRTSLSAEELLELITKIEHRFGRERSSDGKQISRTIDLDILYYGKAIIATDSLVIPHPRMTERNFVLKPLADIAPQFYHPSLKKDTRNLLQECKDISPLTKYSHKLYPFRKALFNQLQFLAIEGNIGAGKTTLTKMIADDFNGKLVLERFADNAFLPKFYEDQQRYAFPLEMSFLADRYQQFTDDTSQFDLFKKFMVSDYDIFKSLIFAKVTLQKEEFELYKKVFNFMYKEVKKPDIYVYLYQSTERLLSNIKRRGRDYEQGITADYLDKINRGYLDFIKGHPQQTTLLIDLGNLDFVANKTDYEYILESIETKLIEILP</sequence>
<feature type="domain" description="7,8-dihydro-6-hydroxymethylpterin-pyrophosphokinase" evidence="13">
    <location>
        <begin position="8"/>
        <end position="136"/>
    </location>
</feature>
<dbReference type="SUPFAM" id="SSF55083">
    <property type="entry name" value="6-hydroxymethyl-7,8-dihydropterin pyrophosphokinase, HPPK"/>
    <property type="match status" value="1"/>
</dbReference>
<dbReference type="InterPro" id="IPR031314">
    <property type="entry name" value="DNK_dom"/>
</dbReference>
<evidence type="ECO:0000313" key="15">
    <source>
        <dbReference type="EMBL" id="MDT0605616.1"/>
    </source>
</evidence>
<protein>
    <recommendedName>
        <fullName evidence="4">2-amino-4-hydroxy-6-hydroxymethyldihydropteridine pyrophosphokinase</fullName>
        <ecNumber evidence="3">2.7.6.3</ecNumber>
    </recommendedName>
    <alternativeName>
        <fullName evidence="11">6-hydroxymethyl-7,8-dihydropterin pyrophosphokinase</fullName>
    </alternativeName>
    <alternativeName>
        <fullName evidence="12">7,8-dihydro-6-hydroxymethylpterin-pyrophosphokinase</fullName>
    </alternativeName>
</protein>
<accession>A0ABU3A618</accession>
<keyword evidence="9" id="KW-0289">Folate biosynthesis</keyword>
<evidence type="ECO:0000313" key="16">
    <source>
        <dbReference type="Proteomes" id="UP001255246"/>
    </source>
</evidence>
<dbReference type="EC" id="2.7.6.3" evidence="3"/>
<dbReference type="PANTHER" id="PTHR43071:SF1">
    <property type="entry name" value="2-AMINO-4-HYDROXY-6-HYDROXYMETHYLDIHYDROPTERIDINE PYROPHOSPHOKINASE"/>
    <property type="match status" value="1"/>
</dbReference>
<dbReference type="SUPFAM" id="SSF52540">
    <property type="entry name" value="P-loop containing nucleoside triphosphate hydrolases"/>
    <property type="match status" value="1"/>
</dbReference>
<dbReference type="Gene3D" id="3.30.70.560">
    <property type="entry name" value="7,8-Dihydro-6-hydroxymethylpterin-pyrophosphokinase HPPK"/>
    <property type="match status" value="1"/>
</dbReference>
<evidence type="ECO:0000256" key="5">
    <source>
        <dbReference type="ARBA" id="ARBA00022679"/>
    </source>
</evidence>
<evidence type="ECO:0000256" key="8">
    <source>
        <dbReference type="ARBA" id="ARBA00022840"/>
    </source>
</evidence>
<evidence type="ECO:0000256" key="11">
    <source>
        <dbReference type="ARBA" id="ARBA00029766"/>
    </source>
</evidence>
<evidence type="ECO:0000256" key="12">
    <source>
        <dbReference type="ARBA" id="ARBA00033413"/>
    </source>
</evidence>
<evidence type="ECO:0000256" key="6">
    <source>
        <dbReference type="ARBA" id="ARBA00022741"/>
    </source>
</evidence>
<dbReference type="GO" id="GO:0003848">
    <property type="term" value="F:2-amino-4-hydroxy-6-hydroxymethyldihydropteridine diphosphokinase activity"/>
    <property type="evidence" value="ECO:0007669"/>
    <property type="project" value="UniProtKB-EC"/>
</dbReference>
<evidence type="ECO:0000259" key="14">
    <source>
        <dbReference type="Pfam" id="PF01712"/>
    </source>
</evidence>
<dbReference type="EMBL" id="JAVRHR010000001">
    <property type="protein sequence ID" value="MDT0605616.1"/>
    <property type="molecule type" value="Genomic_DNA"/>
</dbReference>
<keyword evidence="7" id="KW-0418">Kinase</keyword>
<evidence type="ECO:0000256" key="3">
    <source>
        <dbReference type="ARBA" id="ARBA00013253"/>
    </source>
</evidence>
<reference evidence="15 16" key="1">
    <citation type="submission" date="2023-09" db="EMBL/GenBank/DDBJ databases">
        <authorList>
            <person name="Rey-Velasco X."/>
        </authorList>
    </citation>
    <scope>NUCLEOTIDE SEQUENCE [LARGE SCALE GENOMIC DNA]</scope>
    <source>
        <strain evidence="15 16">F388</strain>
    </source>
</reference>
<evidence type="ECO:0000256" key="7">
    <source>
        <dbReference type="ARBA" id="ARBA00022777"/>
    </source>
</evidence>
<keyword evidence="6" id="KW-0547">Nucleotide-binding</keyword>
<evidence type="ECO:0000256" key="1">
    <source>
        <dbReference type="ARBA" id="ARBA00005051"/>
    </source>
</evidence>
<dbReference type="Pfam" id="PF01288">
    <property type="entry name" value="HPPK"/>
    <property type="match status" value="1"/>
</dbReference>
<proteinExistence type="inferred from homology"/>
<evidence type="ECO:0000256" key="4">
    <source>
        <dbReference type="ARBA" id="ARBA00016218"/>
    </source>
</evidence>
<evidence type="ECO:0000256" key="9">
    <source>
        <dbReference type="ARBA" id="ARBA00022909"/>
    </source>
</evidence>